<evidence type="ECO:0000259" key="5">
    <source>
        <dbReference type="Pfam" id="PF19278"/>
    </source>
</evidence>
<proteinExistence type="inferred from homology"/>
<feature type="domain" description="Acetophenone carboxylase-like C-terminal" evidence="5">
    <location>
        <begin position="628"/>
        <end position="711"/>
    </location>
</feature>
<keyword evidence="7" id="KW-1185">Reference proteome</keyword>
<evidence type="ECO:0000256" key="1">
    <source>
        <dbReference type="ARBA" id="ARBA00010403"/>
    </source>
</evidence>
<reference evidence="6" key="1">
    <citation type="submission" date="2019-10" db="EMBL/GenBank/DDBJ databases">
        <authorList>
            <consortium name="Genoscope - CEA"/>
            <person name="William W."/>
        </authorList>
    </citation>
    <scope>NUCLEOTIDE SEQUENCE [LARGE SCALE GENOMIC DNA]</scope>
    <source>
        <strain evidence="6">BBR_PRJEB10992</strain>
    </source>
</reference>
<dbReference type="PANTHER" id="PTHR11365:SF23">
    <property type="entry name" value="HYPOTHETICAL 5-OXOPROLINASE (EUROFUNG)-RELATED"/>
    <property type="match status" value="1"/>
</dbReference>
<dbReference type="GO" id="GO:0006749">
    <property type="term" value="P:glutathione metabolic process"/>
    <property type="evidence" value="ECO:0007669"/>
    <property type="project" value="TreeGrafter"/>
</dbReference>
<organism evidence="6 7">
    <name type="scientific">Planktothrix serta PCC 8927</name>
    <dbReference type="NCBI Taxonomy" id="671068"/>
    <lineage>
        <taxon>Bacteria</taxon>
        <taxon>Bacillati</taxon>
        <taxon>Cyanobacteriota</taxon>
        <taxon>Cyanophyceae</taxon>
        <taxon>Oscillatoriophycideae</taxon>
        <taxon>Oscillatoriales</taxon>
        <taxon>Microcoleaceae</taxon>
        <taxon>Planktothrix</taxon>
    </lineage>
</organism>
<dbReference type="Pfam" id="PF01968">
    <property type="entry name" value="Hydantoinase_A"/>
    <property type="match status" value="1"/>
</dbReference>
<comment type="similarity">
    <text evidence="1">Belongs to the oxoprolinase family.</text>
</comment>
<feature type="domain" description="Hydantoinase B/oxoprolinase" evidence="3">
    <location>
        <begin position="730"/>
        <end position="1236"/>
    </location>
</feature>
<dbReference type="RefSeq" id="WP_083621945.1">
    <property type="nucleotide sequence ID" value="NZ_LR734869.1"/>
</dbReference>
<evidence type="ECO:0000259" key="3">
    <source>
        <dbReference type="Pfam" id="PF02538"/>
    </source>
</evidence>
<dbReference type="InterPro" id="IPR049517">
    <property type="entry name" value="ACX-like_C"/>
</dbReference>
<dbReference type="GO" id="GO:0005829">
    <property type="term" value="C:cytosol"/>
    <property type="evidence" value="ECO:0007669"/>
    <property type="project" value="TreeGrafter"/>
</dbReference>
<dbReference type="GO" id="GO:0017168">
    <property type="term" value="F:5-oxoprolinase (ATP-hydrolyzing) activity"/>
    <property type="evidence" value="ECO:0007669"/>
    <property type="project" value="UniProtKB-EC"/>
</dbReference>
<sequence>MTSTPQQHPKNYQFWIDRGGTFTDIVARKPDGSLITHKLLSENPDRYPDAVIQGIREILELSPHQPIPSELISEVKMGTTVATNALLERKGDRTLLIITKGFKDALRIGYQNRPDIFARQIILPEMLYEQVIEVEERYTAQGEELTPVNLAILKPQLQQVYQTGIRSCAIVLMHGYRYPQHEQKIAALAQEIGFTQISVSHQISPLMKLVSRGDTTVVDAYLSPILKRYINQVASQLNSNSPLSKGGWGGSNPIKLMFMQSNGGLTNAQKFQGKDSILSGPAGGIVGAVQTSLKAGFQNIITFDMGGTSTDVAHFNGEYERQFETEIAGVRMRTPMMAIHTVAAGGGSILSFDGSRYRVGPESAGANPGPACYRNGGQLTVTDANVMLGKIQPQFFPKVFGKNGDLPLDAEIVCQKFRELAIEIQTQAEDNRTPEEVATGFITIAVENMANAIKKISLQRGYDISNYTLCCFGGAGGQHACLIANTLGIKQIFIHPYAGVLSAYGMGLADVRILREKAIEKPLTKNLIPELEASFLELETEAKTELENPESKIEIILKLNLKYEGTDSILSVNLIPPTPLSKGGEREVNYYNSVLISLTQQFEQQHQTRYGFIKPEKSLIVESINIEIIQKMDTSEEPILTRTRTQPPTAIATVLIYTHNEWKNTPVFPRNDLQPGDIINGPAMIIESIGTNIIEPGWQAELTENNYLILKSNHTVNSPLIKQDKAVKADPVKLEIFKNLFQFIAEQMGITLQNTASSVNIKERLDFSCAIFDQNGQLVANAPHIPVHLGSMGESVESLIDAKGETLKPGDVYLLNNPYNGGTHLPDVTVITPVFNNSGKQILFYVASRGHQADIGGITPGSMPPNSTTIEQEGILIDHFQLVNQGQFKEAELLKLLTSGNYPARNPATNIADLQAQIAANEKGVQELLKMIEYYSLNTVQTYMQYVQDNAEASVRRAIDVLKDGEFSYQMDNGGIIKVRIKIDKNNRTAKIDFTGTSEQLSSNFNAPKSICKAAVLYVFRTLVDDNIPLNAGCLKPLEIIIPEGCFLNPRYPAAVVAGNVETSQAIVDALYGALNIMSASQGTMNNVTFGNENYQYYETICGGSGAGINYHGTDAVHTHMTNSRLTDPEVLEWRYPVLLQEFRIRENSGGLGQFQGGNGIIRKIQFLEKMTAGILSEHRIIPPFGLNGGQPGLVGKNYIIRNNRTIEQLTSTATVEMNINDSLVIESPGGGGYGKRGQI</sequence>
<dbReference type="OrthoDB" id="9768323at2"/>
<protein>
    <submittedName>
        <fullName evidence="6">5-oxoprolinase</fullName>
        <ecNumber evidence="6">3.5.2.9</ecNumber>
    </submittedName>
</protein>
<dbReference type="InterPro" id="IPR008040">
    <property type="entry name" value="Hydant_A_N"/>
</dbReference>
<name>A0A7Z9BRJ9_9CYAN</name>
<comment type="caution">
    <text evidence="6">The sequence shown here is derived from an EMBL/GenBank/DDBJ whole genome shotgun (WGS) entry which is preliminary data.</text>
</comment>
<dbReference type="EMBL" id="CZCU02000136">
    <property type="protein sequence ID" value="VXD18405.1"/>
    <property type="molecule type" value="Genomic_DNA"/>
</dbReference>
<evidence type="ECO:0000259" key="4">
    <source>
        <dbReference type="Pfam" id="PF05378"/>
    </source>
</evidence>
<dbReference type="PANTHER" id="PTHR11365">
    <property type="entry name" value="5-OXOPROLINASE RELATED"/>
    <property type="match status" value="1"/>
</dbReference>
<evidence type="ECO:0000313" key="6">
    <source>
        <dbReference type="EMBL" id="VXD18405.1"/>
    </source>
</evidence>
<keyword evidence="6" id="KW-0378">Hydrolase</keyword>
<evidence type="ECO:0000259" key="2">
    <source>
        <dbReference type="Pfam" id="PF01968"/>
    </source>
</evidence>
<feature type="domain" description="Hydantoinase A/oxoprolinase" evidence="2">
    <location>
        <begin position="212"/>
        <end position="513"/>
    </location>
</feature>
<dbReference type="InterPro" id="IPR003692">
    <property type="entry name" value="Hydantoinase_B"/>
</dbReference>
<dbReference type="Proteomes" id="UP000184550">
    <property type="component" value="Unassembled WGS sequence"/>
</dbReference>
<dbReference type="Pfam" id="PF02538">
    <property type="entry name" value="Hydantoinase_B"/>
    <property type="match status" value="1"/>
</dbReference>
<evidence type="ECO:0000313" key="7">
    <source>
        <dbReference type="Proteomes" id="UP000184550"/>
    </source>
</evidence>
<dbReference type="InterPro" id="IPR045079">
    <property type="entry name" value="Oxoprolinase-like"/>
</dbReference>
<dbReference type="AlphaFoldDB" id="A0A7Z9BRJ9"/>
<dbReference type="Pfam" id="PF05378">
    <property type="entry name" value="Hydant_A_N"/>
    <property type="match status" value="1"/>
</dbReference>
<dbReference type="EC" id="3.5.2.9" evidence="6"/>
<feature type="domain" description="Hydantoinase/oxoprolinase N-terminal" evidence="4">
    <location>
        <begin position="14"/>
        <end position="193"/>
    </location>
</feature>
<dbReference type="Pfam" id="PF19278">
    <property type="entry name" value="Hydant_A_C"/>
    <property type="match status" value="1"/>
</dbReference>
<accession>A0A7Z9BRJ9</accession>
<gene>
    <name evidence="6" type="primary">Oplah</name>
    <name evidence="6" type="ORF">PL8927_600383</name>
</gene>
<dbReference type="InterPro" id="IPR002821">
    <property type="entry name" value="Hydantoinase_A"/>
</dbReference>